<proteinExistence type="predicted"/>
<dbReference type="OrthoDB" id="345861at2"/>
<dbReference type="AlphaFoldDB" id="A0A5F1ZD73"/>
<dbReference type="RefSeq" id="WP_135676837.1">
    <property type="nucleotide sequence ID" value="NZ_RQFP01000001.1"/>
</dbReference>
<organism evidence="1 2">
    <name type="scientific">Leptospira brenneri</name>
    <dbReference type="NCBI Taxonomy" id="2023182"/>
    <lineage>
        <taxon>Bacteria</taxon>
        <taxon>Pseudomonadati</taxon>
        <taxon>Spirochaetota</taxon>
        <taxon>Spirochaetia</taxon>
        <taxon>Leptospirales</taxon>
        <taxon>Leptospiraceae</taxon>
        <taxon>Leptospira</taxon>
    </lineage>
</organism>
<protein>
    <submittedName>
        <fullName evidence="1">Uncharacterized protein</fullName>
    </submittedName>
</protein>
<accession>A0A5F1ZD73</accession>
<evidence type="ECO:0000313" key="2">
    <source>
        <dbReference type="Proteomes" id="UP000297891"/>
    </source>
</evidence>
<name>A0A5F1ZD73_9LEPT</name>
<gene>
    <name evidence="1" type="ORF">EHQ30_10625</name>
</gene>
<sequence>MKSKLVNFLFVFSLGFCSKGSESEKKDFKVLSEAFRLGHISFVNSILKEKKEERELTEGELTIYFKTLFYSGQWKEFFSEWSLVKHKPPEMVLLYFKALLLSKDTISVSQEDEVKLLELLPVSPEACLLYLKIYKKKTPSNQKKIFSAQSKQFQTHLDRLHKELGE</sequence>
<evidence type="ECO:0000313" key="1">
    <source>
        <dbReference type="EMBL" id="TGK97014.1"/>
    </source>
</evidence>
<dbReference type="Proteomes" id="UP000297891">
    <property type="component" value="Unassembled WGS sequence"/>
</dbReference>
<keyword evidence="2" id="KW-1185">Reference proteome</keyword>
<reference evidence="1" key="1">
    <citation type="journal article" date="2019" name="PLoS Negl. Trop. Dis.">
        <title>Revisiting the worldwide diversity of Leptospira species in the environment.</title>
        <authorList>
            <person name="Vincent A.T."/>
            <person name="Schiettekatte O."/>
            <person name="Bourhy P."/>
            <person name="Veyrier F.J."/>
            <person name="Picardeau M."/>
        </authorList>
    </citation>
    <scope>NUCLEOTIDE SEQUENCE [LARGE SCALE GENOMIC DNA]</scope>
    <source>
        <strain evidence="1">201800277</strain>
    </source>
</reference>
<dbReference type="EMBL" id="RQFP01000001">
    <property type="protein sequence ID" value="TGK97014.1"/>
    <property type="molecule type" value="Genomic_DNA"/>
</dbReference>
<comment type="caution">
    <text evidence="1">The sequence shown here is derived from an EMBL/GenBank/DDBJ whole genome shotgun (WGS) entry which is preliminary data.</text>
</comment>